<dbReference type="Pfam" id="PF00990">
    <property type="entry name" value="GGDEF"/>
    <property type="match status" value="1"/>
</dbReference>
<dbReference type="GO" id="GO:1902201">
    <property type="term" value="P:negative regulation of bacterial-type flagellum-dependent cell motility"/>
    <property type="evidence" value="ECO:0007669"/>
    <property type="project" value="TreeGrafter"/>
</dbReference>
<dbReference type="Gene3D" id="3.30.450.40">
    <property type="match status" value="1"/>
</dbReference>
<comment type="caution">
    <text evidence="4">The sequence shown here is derived from an EMBL/GenBank/DDBJ whole genome shotgun (WGS) entry which is preliminary data.</text>
</comment>
<dbReference type="AlphaFoldDB" id="A0A271VP88"/>
<dbReference type="PROSITE" id="PS50887">
    <property type="entry name" value="GGDEF"/>
    <property type="match status" value="1"/>
</dbReference>
<protein>
    <recommendedName>
        <fullName evidence="2">diguanylate cyclase</fullName>
        <ecNumber evidence="2">2.7.7.65</ecNumber>
    </recommendedName>
</protein>
<evidence type="ECO:0000256" key="1">
    <source>
        <dbReference type="ARBA" id="ARBA00001946"/>
    </source>
</evidence>
<dbReference type="EMBL" id="NMSH01000025">
    <property type="protein sequence ID" value="PAR19978.1"/>
    <property type="molecule type" value="Genomic_DNA"/>
</dbReference>
<evidence type="ECO:0000313" key="5">
    <source>
        <dbReference type="Proteomes" id="UP000216173"/>
    </source>
</evidence>
<accession>A0A271VP88</accession>
<reference evidence="5" key="1">
    <citation type="submission" date="2017-07" db="EMBL/GenBank/DDBJ databases">
        <authorList>
            <person name="Boucher Y."/>
            <person name="Orata F.D."/>
        </authorList>
    </citation>
    <scope>NUCLEOTIDE SEQUENCE [LARGE SCALE GENOMIC DNA]</scope>
    <source>
        <strain evidence="5">OYP9E10</strain>
    </source>
</reference>
<proteinExistence type="predicted"/>
<dbReference type="PANTHER" id="PTHR45138:SF24">
    <property type="entry name" value="DIGUANYLATE CYCLASE DGCC-RELATED"/>
    <property type="match status" value="1"/>
</dbReference>
<dbReference type="NCBIfam" id="TIGR00254">
    <property type="entry name" value="GGDEF"/>
    <property type="match status" value="1"/>
</dbReference>
<dbReference type="EC" id="2.7.7.65" evidence="2"/>
<dbReference type="Proteomes" id="UP000216173">
    <property type="component" value="Unassembled WGS sequence"/>
</dbReference>
<comment type="cofactor">
    <cofactor evidence="1">
        <name>Mg(2+)</name>
        <dbReference type="ChEBI" id="CHEBI:18420"/>
    </cofactor>
</comment>
<dbReference type="InterPro" id="IPR029787">
    <property type="entry name" value="Nucleotide_cyclase"/>
</dbReference>
<dbReference type="Gene3D" id="3.30.70.270">
    <property type="match status" value="1"/>
</dbReference>
<dbReference type="FunFam" id="3.30.70.270:FF:000001">
    <property type="entry name" value="Diguanylate cyclase domain protein"/>
    <property type="match status" value="1"/>
</dbReference>
<dbReference type="CDD" id="cd01949">
    <property type="entry name" value="GGDEF"/>
    <property type="match status" value="1"/>
</dbReference>
<dbReference type="InterPro" id="IPR043128">
    <property type="entry name" value="Rev_trsase/Diguanyl_cyclase"/>
</dbReference>
<dbReference type="InterPro" id="IPR050469">
    <property type="entry name" value="Diguanylate_Cyclase"/>
</dbReference>
<evidence type="ECO:0000256" key="2">
    <source>
        <dbReference type="ARBA" id="ARBA00012528"/>
    </source>
</evidence>
<dbReference type="InterPro" id="IPR000160">
    <property type="entry name" value="GGDEF_dom"/>
</dbReference>
<dbReference type="GO" id="GO:0043709">
    <property type="term" value="P:cell adhesion involved in single-species biofilm formation"/>
    <property type="evidence" value="ECO:0007669"/>
    <property type="project" value="TreeGrafter"/>
</dbReference>
<dbReference type="SUPFAM" id="SSF55073">
    <property type="entry name" value="Nucleotide cyclase"/>
    <property type="match status" value="1"/>
</dbReference>
<dbReference type="InterPro" id="IPR029016">
    <property type="entry name" value="GAF-like_dom_sf"/>
</dbReference>
<dbReference type="PANTHER" id="PTHR45138">
    <property type="entry name" value="REGULATORY COMPONENTS OF SENSORY TRANSDUCTION SYSTEM"/>
    <property type="match status" value="1"/>
</dbReference>
<dbReference type="SMART" id="SM00267">
    <property type="entry name" value="GGDEF"/>
    <property type="match status" value="1"/>
</dbReference>
<evidence type="ECO:0000259" key="3">
    <source>
        <dbReference type="PROSITE" id="PS50887"/>
    </source>
</evidence>
<feature type="domain" description="GGDEF" evidence="3">
    <location>
        <begin position="563"/>
        <end position="695"/>
    </location>
</feature>
<name>A0A271VP88_VIBMT</name>
<dbReference type="SUPFAM" id="SSF55781">
    <property type="entry name" value="GAF domain-like"/>
    <property type="match status" value="2"/>
</dbReference>
<dbReference type="GO" id="GO:0052621">
    <property type="term" value="F:diguanylate cyclase activity"/>
    <property type="evidence" value="ECO:0007669"/>
    <property type="project" value="UniProtKB-EC"/>
</dbReference>
<evidence type="ECO:0000313" key="4">
    <source>
        <dbReference type="EMBL" id="PAR19978.1"/>
    </source>
</evidence>
<dbReference type="GO" id="GO:0005886">
    <property type="term" value="C:plasma membrane"/>
    <property type="evidence" value="ECO:0007669"/>
    <property type="project" value="TreeGrafter"/>
</dbReference>
<dbReference type="RefSeq" id="WP_055044799.1">
    <property type="nucleotide sequence ID" value="NZ_LBGR01000017.1"/>
</dbReference>
<organism evidence="4 5">
    <name type="scientific">Vibrio metoecus</name>
    <dbReference type="NCBI Taxonomy" id="1481663"/>
    <lineage>
        <taxon>Bacteria</taxon>
        <taxon>Pseudomonadati</taxon>
        <taxon>Pseudomonadota</taxon>
        <taxon>Gammaproteobacteria</taxon>
        <taxon>Vibrionales</taxon>
        <taxon>Vibrionaceae</taxon>
        <taxon>Vibrio</taxon>
    </lineage>
</organism>
<sequence length="696" mass="79385">MPRKLAETAASLLQLEHIGISQYDVSQLLCQHLSTLLPIAGAQICHPAALTLCALHEGSCLIESDFVDTLDSTWWQWLSTLRRDAGFVPIPHSLLIEQRSALVCRLSFEEEHSTVLILLLEDEQHFRAYADEWHMLSTVLQQFWLTQYIKLTAAEKRRAVDHQYGLILNKLQTQTRRHQAMSKVALGVAELTAARTEFDLLKQSVKLLREELGLDRVGTFLIDHKVGRYHGVFGTDDQGQYRDESDDYYPYTQLDPRFLSVLSQPDNWFHLVSDITLYHQHQPIGHGWNAMVVLRNESQEPLGWIAMDNLLTQKPFDFDIQEALEVFAKTASRILVEIRHNNRVRMISQALQLMSQARNSLEICQQAVEFSVSKLDIDRIGIFLPSDSEPDKLQGTYGVDTDGVIRNESYFSMPYPESPLFNQAYATPNTLIMLNDVPLWHDRKMVGHGWNAAIALSVDNQLMALICADNLLRQRLLSSHQHELIQLFTRNFGEMLARLRGQEKLERLNKTLEERITARTNELQSVNHKLALAARTDSLTQLYNRRAYEEFIQEYWQIYQKQQPITLAVLDLDGFKQVNDQLGHQAGDELLKQFASLLQATFQRSGDRICRLGGDEFAVIMCGADQQAHHHLLNQLIAKFAQETAQHFNGLSVSIGSATVIPNLDMNTDGFFSLADRALYQAKANGKQQLVIYPTP</sequence>
<gene>
    <name evidence="4" type="ORF">CGU03_14435</name>
</gene>